<dbReference type="InterPro" id="IPR005511">
    <property type="entry name" value="SMP-30"/>
</dbReference>
<dbReference type="InterPro" id="IPR011042">
    <property type="entry name" value="6-blade_b-propeller_TolB-like"/>
</dbReference>
<proteinExistence type="inferred from homology"/>
<dbReference type="Pfam" id="PF08450">
    <property type="entry name" value="SGL"/>
    <property type="match status" value="1"/>
</dbReference>
<gene>
    <name evidence="3" type="ORF">KDH_10720</name>
</gene>
<dbReference type="Proteomes" id="UP001344906">
    <property type="component" value="Unassembled WGS sequence"/>
</dbReference>
<organism evidence="3 4">
    <name type="scientific">Dictyobacter halimunensis</name>
    <dbReference type="NCBI Taxonomy" id="3026934"/>
    <lineage>
        <taxon>Bacteria</taxon>
        <taxon>Bacillati</taxon>
        <taxon>Chloroflexota</taxon>
        <taxon>Ktedonobacteria</taxon>
        <taxon>Ktedonobacterales</taxon>
        <taxon>Dictyobacteraceae</taxon>
        <taxon>Dictyobacter</taxon>
    </lineage>
</organism>
<comment type="similarity">
    <text evidence="1">Belongs to the SMP-30/CGR1 family.</text>
</comment>
<dbReference type="SUPFAM" id="SSF63829">
    <property type="entry name" value="Calcium-dependent phosphotriesterase"/>
    <property type="match status" value="1"/>
</dbReference>
<dbReference type="EMBL" id="BSRI01000001">
    <property type="protein sequence ID" value="GLV54224.1"/>
    <property type="molecule type" value="Genomic_DNA"/>
</dbReference>
<sequence length="291" mass="31816">MNEIEVVLASADQLGESPLWSIDEQTLYWVDDVQGIIHRLRPATGSHETFTTGIYIGMIALRQSGGLALTTRTGFAIWEPGISEPRPLAQPEQGKPHMTFNDGAVDCAGHLWSGSMNQNELPPPVGTLYRLDPGGTVTPMLAPVGLPNGIGWSPDNRVMYFTDSLLRTIFAFDFDPDGGTITNQRVFVHDSRGSTIPDGLTVDAEGYVWSACWGTGQIVRYTPSGAVDSVLQLPVPNVTSCIFGGLDLNELYITTAREGLSHEQQQQYPLSGALFRLKTTTRGREEFKFRG</sequence>
<feature type="domain" description="SMP-30/Gluconolactonase/LRE-like region" evidence="2">
    <location>
        <begin position="14"/>
        <end position="257"/>
    </location>
</feature>
<dbReference type="Gene3D" id="2.120.10.30">
    <property type="entry name" value="TolB, C-terminal domain"/>
    <property type="match status" value="1"/>
</dbReference>
<evidence type="ECO:0000259" key="2">
    <source>
        <dbReference type="Pfam" id="PF08450"/>
    </source>
</evidence>
<evidence type="ECO:0000313" key="4">
    <source>
        <dbReference type="Proteomes" id="UP001344906"/>
    </source>
</evidence>
<accession>A0ABQ6FNW7</accession>
<evidence type="ECO:0000256" key="1">
    <source>
        <dbReference type="ARBA" id="ARBA00008853"/>
    </source>
</evidence>
<reference evidence="3 4" key="1">
    <citation type="submission" date="2023-02" db="EMBL/GenBank/DDBJ databases">
        <title>Dictyobacter halimunensis sp. nov., a new member of the class Ktedonobacteria from forest soil in a geothermal area.</title>
        <authorList>
            <person name="Rachmania M.K."/>
            <person name="Ningsih F."/>
            <person name="Sakai Y."/>
            <person name="Yabe S."/>
            <person name="Yokota A."/>
            <person name="Sjamsuridzal W."/>
        </authorList>
    </citation>
    <scope>NUCLEOTIDE SEQUENCE [LARGE SCALE GENOMIC DNA]</scope>
    <source>
        <strain evidence="3 4">S3.2.2.5</strain>
    </source>
</reference>
<dbReference type="PANTHER" id="PTHR10907">
    <property type="entry name" value="REGUCALCIN"/>
    <property type="match status" value="1"/>
</dbReference>
<dbReference type="PANTHER" id="PTHR10907:SF47">
    <property type="entry name" value="REGUCALCIN"/>
    <property type="match status" value="1"/>
</dbReference>
<dbReference type="PRINTS" id="PR01790">
    <property type="entry name" value="SMP30FAMILY"/>
</dbReference>
<comment type="caution">
    <text evidence="3">The sequence shown here is derived from an EMBL/GenBank/DDBJ whole genome shotgun (WGS) entry which is preliminary data.</text>
</comment>
<keyword evidence="4" id="KW-1185">Reference proteome</keyword>
<evidence type="ECO:0000313" key="3">
    <source>
        <dbReference type="EMBL" id="GLV54224.1"/>
    </source>
</evidence>
<protein>
    <submittedName>
        <fullName evidence="3">Gluconolactonase</fullName>
    </submittedName>
</protein>
<dbReference type="InterPro" id="IPR013658">
    <property type="entry name" value="SGL"/>
</dbReference>
<name>A0ABQ6FNW7_9CHLR</name>
<dbReference type="RefSeq" id="WP_338247929.1">
    <property type="nucleotide sequence ID" value="NZ_BSRI01000001.1"/>
</dbReference>